<sequence>MHNRVQAVLLVLLVLSLGLSGWLYVSQQRSGPALQARVGELEKSNQAAADKATALAKENEALRAQLAERGIEPAAAAPAHKSEGDGRRLDAIRDLAQAQTRLAAATATNADLQNRVRDLESARETLSLENKKLAATEAGVRDDFESTRRVVQAMEAELKTKNERLSQLETNLRHSRDELAGLQKKFGTSGDTANSLLEVNRRRETVVNSLQRRYRELTDQLRALAVRLDTQRDSPVTAAPDISRIQTAVQSAEDDLRQLLSLNTQAQSLTQKLGQK</sequence>
<evidence type="ECO:0000313" key="2">
    <source>
        <dbReference type="EMBL" id="QOY87360.1"/>
    </source>
</evidence>
<feature type="coiled-coil region" evidence="1">
    <location>
        <begin position="95"/>
        <end position="269"/>
    </location>
</feature>
<dbReference type="Gene3D" id="1.10.287.1490">
    <property type="match status" value="1"/>
</dbReference>
<dbReference type="EMBL" id="CP063849">
    <property type="protein sequence ID" value="QOY87360.1"/>
    <property type="molecule type" value="Genomic_DNA"/>
</dbReference>
<name>A0A7S7NPI4_PALFE</name>
<proteinExistence type="predicted"/>
<evidence type="ECO:0000313" key="3">
    <source>
        <dbReference type="Proteomes" id="UP000593892"/>
    </source>
</evidence>
<gene>
    <name evidence="2" type="ORF">IRI77_32120</name>
</gene>
<dbReference type="KEGG" id="pfer:IRI77_32120"/>
<dbReference type="RefSeq" id="WP_194449029.1">
    <property type="nucleotide sequence ID" value="NZ_CP063849.1"/>
</dbReference>
<evidence type="ECO:0000256" key="1">
    <source>
        <dbReference type="SAM" id="Coils"/>
    </source>
</evidence>
<reference evidence="2 3" key="1">
    <citation type="submission" date="2020-10" db="EMBL/GenBank/DDBJ databases">
        <title>Complete genome sequence of Paludibaculum fermentans P105T, a facultatively anaerobic acidobacterium capable of dissimilatory Fe(III) reduction.</title>
        <authorList>
            <person name="Dedysh S.N."/>
            <person name="Beletsky A.V."/>
            <person name="Kulichevskaya I.S."/>
            <person name="Mardanov A.V."/>
            <person name="Ravin N.V."/>
        </authorList>
    </citation>
    <scope>NUCLEOTIDE SEQUENCE [LARGE SCALE GENOMIC DNA]</scope>
    <source>
        <strain evidence="2 3">P105</strain>
    </source>
</reference>
<organism evidence="2 3">
    <name type="scientific">Paludibaculum fermentans</name>
    <dbReference type="NCBI Taxonomy" id="1473598"/>
    <lineage>
        <taxon>Bacteria</taxon>
        <taxon>Pseudomonadati</taxon>
        <taxon>Acidobacteriota</taxon>
        <taxon>Terriglobia</taxon>
        <taxon>Bryobacterales</taxon>
        <taxon>Bryobacteraceae</taxon>
        <taxon>Paludibaculum</taxon>
    </lineage>
</organism>
<dbReference type="Proteomes" id="UP000593892">
    <property type="component" value="Chromosome"/>
</dbReference>
<accession>A0A7S7NPI4</accession>
<keyword evidence="3" id="KW-1185">Reference proteome</keyword>
<dbReference type="SUPFAM" id="SSF90257">
    <property type="entry name" value="Myosin rod fragments"/>
    <property type="match status" value="1"/>
</dbReference>
<dbReference type="AlphaFoldDB" id="A0A7S7NPI4"/>
<keyword evidence="1" id="KW-0175">Coiled coil</keyword>
<protein>
    <submittedName>
        <fullName evidence="2">Uncharacterized protein</fullName>
    </submittedName>
</protein>